<keyword evidence="7" id="KW-0653">Protein transport</keyword>
<evidence type="ECO:0000313" key="9">
    <source>
        <dbReference type="Proteomes" id="UP000318017"/>
    </source>
</evidence>
<dbReference type="PANTHER" id="PTHR30558">
    <property type="entry name" value="EXBD MEMBRANE COMPONENT OF PMF-DRIVEN MACROMOLECULE IMPORT SYSTEM"/>
    <property type="match status" value="1"/>
</dbReference>
<evidence type="ECO:0000256" key="4">
    <source>
        <dbReference type="ARBA" id="ARBA00022692"/>
    </source>
</evidence>
<name>A0A518GCP4_9BACT</name>
<evidence type="ECO:0000256" key="3">
    <source>
        <dbReference type="ARBA" id="ARBA00022475"/>
    </source>
</evidence>
<dbReference type="InterPro" id="IPR003400">
    <property type="entry name" value="ExbD"/>
</dbReference>
<dbReference type="EMBL" id="CP036298">
    <property type="protein sequence ID" value="QDV26330.1"/>
    <property type="molecule type" value="Genomic_DNA"/>
</dbReference>
<sequence length="126" mass="13906">MTPMIDVVFLLIIFFLVSSHLAKQENSVQLDLPTADSGLDDTSPVETLVVNVLASGHWQIGGVEVNEAMLPKQFRSRQQAATEPLRLKIRTDQNVTYDRLEPLLKQAALAGVGDIVFSVYDSKARP</sequence>
<evidence type="ECO:0000256" key="2">
    <source>
        <dbReference type="ARBA" id="ARBA00005811"/>
    </source>
</evidence>
<keyword evidence="9" id="KW-1185">Reference proteome</keyword>
<keyword evidence="4 7" id="KW-0812">Transmembrane</keyword>
<dbReference type="Pfam" id="PF02472">
    <property type="entry name" value="ExbD"/>
    <property type="match status" value="1"/>
</dbReference>
<dbReference type="GO" id="GO:0022857">
    <property type="term" value="F:transmembrane transporter activity"/>
    <property type="evidence" value="ECO:0007669"/>
    <property type="project" value="InterPro"/>
</dbReference>
<dbReference type="PANTHER" id="PTHR30558:SF3">
    <property type="entry name" value="BIOPOLYMER TRANSPORT PROTEIN EXBD-RELATED"/>
    <property type="match status" value="1"/>
</dbReference>
<dbReference type="GO" id="GO:0005886">
    <property type="term" value="C:plasma membrane"/>
    <property type="evidence" value="ECO:0007669"/>
    <property type="project" value="UniProtKB-SubCell"/>
</dbReference>
<keyword evidence="6" id="KW-0472">Membrane</keyword>
<proteinExistence type="inferred from homology"/>
<comment type="subcellular location">
    <subcellularLocation>
        <location evidence="1">Cell membrane</location>
        <topology evidence="1">Single-pass membrane protein</topology>
    </subcellularLocation>
    <subcellularLocation>
        <location evidence="7">Cell membrane</location>
        <topology evidence="7">Single-pass type II membrane protein</topology>
    </subcellularLocation>
</comment>
<organism evidence="8 9">
    <name type="scientific">Aureliella helgolandensis</name>
    <dbReference type="NCBI Taxonomy" id="2527968"/>
    <lineage>
        <taxon>Bacteria</taxon>
        <taxon>Pseudomonadati</taxon>
        <taxon>Planctomycetota</taxon>
        <taxon>Planctomycetia</taxon>
        <taxon>Pirellulales</taxon>
        <taxon>Pirellulaceae</taxon>
        <taxon>Aureliella</taxon>
    </lineage>
</organism>
<evidence type="ECO:0000256" key="1">
    <source>
        <dbReference type="ARBA" id="ARBA00004162"/>
    </source>
</evidence>
<gene>
    <name evidence="8" type="ORF">Q31a_47020</name>
</gene>
<keyword evidence="3" id="KW-1003">Cell membrane</keyword>
<evidence type="ECO:0000256" key="5">
    <source>
        <dbReference type="ARBA" id="ARBA00022989"/>
    </source>
</evidence>
<protein>
    <submittedName>
        <fullName evidence="8">Biopolymer transport protein ExbD</fullName>
    </submittedName>
</protein>
<dbReference type="GO" id="GO:0015031">
    <property type="term" value="P:protein transport"/>
    <property type="evidence" value="ECO:0007669"/>
    <property type="project" value="UniProtKB-KW"/>
</dbReference>
<dbReference type="Proteomes" id="UP000318017">
    <property type="component" value="Chromosome"/>
</dbReference>
<evidence type="ECO:0000313" key="8">
    <source>
        <dbReference type="EMBL" id="QDV26330.1"/>
    </source>
</evidence>
<keyword evidence="7" id="KW-0813">Transport</keyword>
<evidence type="ECO:0000256" key="6">
    <source>
        <dbReference type="ARBA" id="ARBA00023136"/>
    </source>
</evidence>
<comment type="similarity">
    <text evidence="2 7">Belongs to the ExbD/TolR family.</text>
</comment>
<dbReference type="AlphaFoldDB" id="A0A518GCP4"/>
<dbReference type="KEGG" id="ahel:Q31a_47020"/>
<accession>A0A518GCP4</accession>
<keyword evidence="5" id="KW-1133">Transmembrane helix</keyword>
<reference evidence="8 9" key="1">
    <citation type="submission" date="2019-02" db="EMBL/GenBank/DDBJ databases">
        <title>Deep-cultivation of Planctomycetes and their phenomic and genomic characterization uncovers novel biology.</title>
        <authorList>
            <person name="Wiegand S."/>
            <person name="Jogler M."/>
            <person name="Boedeker C."/>
            <person name="Pinto D."/>
            <person name="Vollmers J."/>
            <person name="Rivas-Marin E."/>
            <person name="Kohn T."/>
            <person name="Peeters S.H."/>
            <person name="Heuer A."/>
            <person name="Rast P."/>
            <person name="Oberbeckmann S."/>
            <person name="Bunk B."/>
            <person name="Jeske O."/>
            <person name="Meyerdierks A."/>
            <person name="Storesund J.E."/>
            <person name="Kallscheuer N."/>
            <person name="Luecker S."/>
            <person name="Lage O.M."/>
            <person name="Pohl T."/>
            <person name="Merkel B.J."/>
            <person name="Hornburger P."/>
            <person name="Mueller R.-W."/>
            <person name="Bruemmer F."/>
            <person name="Labrenz M."/>
            <person name="Spormann A.M."/>
            <person name="Op den Camp H."/>
            <person name="Overmann J."/>
            <person name="Amann R."/>
            <person name="Jetten M.S.M."/>
            <person name="Mascher T."/>
            <person name="Medema M.H."/>
            <person name="Devos D.P."/>
            <person name="Kaster A.-K."/>
            <person name="Ovreas L."/>
            <person name="Rohde M."/>
            <person name="Galperin M.Y."/>
            <person name="Jogler C."/>
        </authorList>
    </citation>
    <scope>NUCLEOTIDE SEQUENCE [LARGE SCALE GENOMIC DNA]</scope>
    <source>
        <strain evidence="8 9">Q31a</strain>
    </source>
</reference>
<evidence type="ECO:0000256" key="7">
    <source>
        <dbReference type="RuleBase" id="RU003879"/>
    </source>
</evidence>